<keyword evidence="1 4" id="KW-0349">Heme</keyword>
<reference evidence="8" key="1">
    <citation type="submission" date="2018-05" db="EMBL/GenBank/DDBJ databases">
        <authorList>
            <person name="Du Z."/>
            <person name="Wang X."/>
        </authorList>
    </citation>
    <scope>NUCLEOTIDE SEQUENCE [LARGE SCALE GENOMIC DNA]</scope>
    <source>
        <strain evidence="8">CQN31</strain>
    </source>
</reference>
<dbReference type="Proteomes" id="UP000245765">
    <property type="component" value="Unassembled WGS sequence"/>
</dbReference>
<dbReference type="PROSITE" id="PS51007">
    <property type="entry name" value="CYTC"/>
    <property type="match status" value="1"/>
</dbReference>
<dbReference type="GO" id="GO:0046872">
    <property type="term" value="F:metal ion binding"/>
    <property type="evidence" value="ECO:0007669"/>
    <property type="project" value="UniProtKB-KW"/>
</dbReference>
<evidence type="ECO:0000256" key="3">
    <source>
        <dbReference type="ARBA" id="ARBA00023004"/>
    </source>
</evidence>
<accession>A0A317FP23</accession>
<dbReference type="Gene3D" id="1.10.760.10">
    <property type="entry name" value="Cytochrome c-like domain"/>
    <property type="match status" value="1"/>
</dbReference>
<keyword evidence="2 4" id="KW-0479">Metal-binding</keyword>
<dbReference type="NCBIfam" id="TIGR04485">
    <property type="entry name" value="thiosulf_SoxX"/>
    <property type="match status" value="1"/>
</dbReference>
<dbReference type="SUPFAM" id="SSF46626">
    <property type="entry name" value="Cytochrome c"/>
    <property type="match status" value="1"/>
</dbReference>
<evidence type="ECO:0000256" key="2">
    <source>
        <dbReference type="ARBA" id="ARBA00022723"/>
    </source>
</evidence>
<dbReference type="InterPro" id="IPR030999">
    <property type="entry name" value="Thiosulf_SoxX"/>
</dbReference>
<evidence type="ECO:0000256" key="5">
    <source>
        <dbReference type="SAM" id="MobiDB-lite"/>
    </source>
</evidence>
<sequence>MGRRGRADHHGRRARRAERDLRRHRQAPPQRPARRPGPAPGVTPRAATFLPPPFTGEGRGGGPRAFAALLLMSVLNGTASAQVAPFVVTEDAILAPLEGRIGDAARGAAVVRNRETANCLICHSIPDPRERFMGDIGPPLAGVGSRLTAGQIRLRLVDATLLNPDAVMPPYHRVAGLVRVDERYRGQPVLTAQEIEDVVAFLATLKDEGE</sequence>
<dbReference type="GO" id="GO:0009055">
    <property type="term" value="F:electron transfer activity"/>
    <property type="evidence" value="ECO:0007669"/>
    <property type="project" value="InterPro"/>
</dbReference>
<feature type="compositionally biased region" description="Pro residues" evidence="5">
    <location>
        <begin position="29"/>
        <end position="41"/>
    </location>
</feature>
<evidence type="ECO:0000256" key="1">
    <source>
        <dbReference type="ARBA" id="ARBA00022617"/>
    </source>
</evidence>
<dbReference type="GO" id="GO:0020037">
    <property type="term" value="F:heme binding"/>
    <property type="evidence" value="ECO:0007669"/>
    <property type="project" value="InterPro"/>
</dbReference>
<evidence type="ECO:0000256" key="4">
    <source>
        <dbReference type="PROSITE-ProRule" id="PRU00433"/>
    </source>
</evidence>
<dbReference type="EMBL" id="QGNA01000001">
    <property type="protein sequence ID" value="PWS39228.1"/>
    <property type="molecule type" value="Genomic_DNA"/>
</dbReference>
<feature type="domain" description="Cytochrome c" evidence="6">
    <location>
        <begin position="102"/>
        <end position="206"/>
    </location>
</feature>
<proteinExistence type="predicted"/>
<feature type="compositionally biased region" description="Basic residues" evidence="5">
    <location>
        <begin position="1"/>
        <end position="26"/>
    </location>
</feature>
<evidence type="ECO:0000313" key="7">
    <source>
        <dbReference type="EMBL" id="PWS39228.1"/>
    </source>
</evidence>
<name>A0A317FP23_9PROT</name>
<dbReference type="AlphaFoldDB" id="A0A317FP23"/>
<evidence type="ECO:0000313" key="8">
    <source>
        <dbReference type="Proteomes" id="UP000245765"/>
    </source>
</evidence>
<organism evidence="7 8">
    <name type="scientific">Falsiroseomonas bella</name>
    <dbReference type="NCBI Taxonomy" id="2184016"/>
    <lineage>
        <taxon>Bacteria</taxon>
        <taxon>Pseudomonadati</taxon>
        <taxon>Pseudomonadota</taxon>
        <taxon>Alphaproteobacteria</taxon>
        <taxon>Acetobacterales</taxon>
        <taxon>Roseomonadaceae</taxon>
        <taxon>Falsiroseomonas</taxon>
    </lineage>
</organism>
<dbReference type="InterPro" id="IPR036909">
    <property type="entry name" value="Cyt_c-like_dom_sf"/>
</dbReference>
<keyword evidence="3 4" id="KW-0408">Iron</keyword>
<protein>
    <submittedName>
        <fullName evidence="7">Sulfur oxidation c-type cytochrome SoxX</fullName>
    </submittedName>
</protein>
<comment type="caution">
    <text evidence="7">The sequence shown here is derived from an EMBL/GenBank/DDBJ whole genome shotgun (WGS) entry which is preliminary data.</text>
</comment>
<evidence type="ECO:0000259" key="6">
    <source>
        <dbReference type="PROSITE" id="PS51007"/>
    </source>
</evidence>
<dbReference type="OrthoDB" id="9793634at2"/>
<gene>
    <name evidence="7" type="primary">soxX</name>
    <name evidence="7" type="ORF">DFH01_00105</name>
</gene>
<dbReference type="InterPro" id="IPR009056">
    <property type="entry name" value="Cyt_c-like_dom"/>
</dbReference>
<feature type="region of interest" description="Disordered" evidence="5">
    <location>
        <begin position="1"/>
        <end position="58"/>
    </location>
</feature>
<keyword evidence="8" id="KW-1185">Reference proteome</keyword>